<dbReference type="OrthoDB" id="4135672at2759"/>
<dbReference type="Pfam" id="PF20174">
    <property type="entry name" value="DUF6540"/>
    <property type="match status" value="1"/>
</dbReference>
<dbReference type="EMBL" id="AZHD01000023">
    <property type="protein sequence ID" value="OAA54602.1"/>
    <property type="molecule type" value="Genomic_DNA"/>
</dbReference>
<dbReference type="InterPro" id="IPR046670">
    <property type="entry name" value="DUF6540"/>
</dbReference>
<name>A0A167MP78_9HYPO</name>
<dbReference type="Proteomes" id="UP000076874">
    <property type="component" value="Unassembled WGS sequence"/>
</dbReference>
<organism evidence="1 2">
    <name type="scientific">Niveomyces insectorum RCEF 264</name>
    <dbReference type="NCBI Taxonomy" id="1081102"/>
    <lineage>
        <taxon>Eukaryota</taxon>
        <taxon>Fungi</taxon>
        <taxon>Dikarya</taxon>
        <taxon>Ascomycota</taxon>
        <taxon>Pezizomycotina</taxon>
        <taxon>Sordariomycetes</taxon>
        <taxon>Hypocreomycetidae</taxon>
        <taxon>Hypocreales</taxon>
        <taxon>Cordycipitaceae</taxon>
        <taxon>Niveomyces</taxon>
    </lineage>
</organism>
<reference evidence="1 2" key="1">
    <citation type="journal article" date="2016" name="Genome Biol. Evol.">
        <title>Divergent and convergent evolution of fungal pathogenicity.</title>
        <authorList>
            <person name="Shang Y."/>
            <person name="Xiao G."/>
            <person name="Zheng P."/>
            <person name="Cen K."/>
            <person name="Zhan S."/>
            <person name="Wang C."/>
        </authorList>
    </citation>
    <scope>NUCLEOTIDE SEQUENCE [LARGE SCALE GENOMIC DNA]</scope>
    <source>
        <strain evidence="1 2">RCEF 264</strain>
    </source>
</reference>
<evidence type="ECO:0000313" key="2">
    <source>
        <dbReference type="Proteomes" id="UP000076874"/>
    </source>
</evidence>
<evidence type="ECO:0000313" key="1">
    <source>
        <dbReference type="EMBL" id="OAA54602.1"/>
    </source>
</evidence>
<dbReference type="STRING" id="1081102.A0A167MP78"/>
<proteinExistence type="predicted"/>
<sequence length="206" mass="23864">MSPKTENTTKQYNVWKLRFSLAIQDPDTTGTRYHTTIFVETNADQSGIMYHVVGDITSGMTYQKKAYGKPEGSMTFHSKEFLGFTAAGTFPEQWDSLLSTVPPPERQKAFNMKTMKTELVKNWNPLTFYEPREARRPPVKCTEWAEQRALPALEEVGLLLQYETADSMPSAEQSSFNVGGSSDWEWDEQYQRYRRWSQGQSDWVWM</sequence>
<accession>A0A167MP78</accession>
<gene>
    <name evidence="1" type="ORF">SPI_08848</name>
</gene>
<comment type="caution">
    <text evidence="1">The sequence shown here is derived from an EMBL/GenBank/DDBJ whole genome shotgun (WGS) entry which is preliminary data.</text>
</comment>
<dbReference type="AlphaFoldDB" id="A0A167MP78"/>
<protein>
    <submittedName>
        <fullName evidence="1">Uncharacterized protein</fullName>
    </submittedName>
</protein>
<keyword evidence="2" id="KW-1185">Reference proteome</keyword>